<organism evidence="1 2">
    <name type="scientific">Tetrahymena thermophila (strain SB210)</name>
    <dbReference type="NCBI Taxonomy" id="312017"/>
    <lineage>
        <taxon>Eukaryota</taxon>
        <taxon>Sar</taxon>
        <taxon>Alveolata</taxon>
        <taxon>Ciliophora</taxon>
        <taxon>Intramacronucleata</taxon>
        <taxon>Oligohymenophorea</taxon>
        <taxon>Hymenostomatida</taxon>
        <taxon>Tetrahymenina</taxon>
        <taxon>Tetrahymenidae</taxon>
        <taxon>Tetrahymena</taxon>
    </lineage>
</organism>
<dbReference type="AlphaFoldDB" id="I7M0U8"/>
<evidence type="ECO:0008006" key="3">
    <source>
        <dbReference type="Google" id="ProtNLM"/>
    </source>
</evidence>
<dbReference type="HOGENOM" id="CLU_835456_0_0_1"/>
<dbReference type="InParanoid" id="I7M0U8"/>
<keyword evidence="2" id="KW-1185">Reference proteome</keyword>
<dbReference type="KEGG" id="tet:TTHERM_00145810"/>
<dbReference type="Gene3D" id="1.25.10.10">
    <property type="entry name" value="Leucine-rich Repeat Variant"/>
    <property type="match status" value="1"/>
</dbReference>
<dbReference type="Proteomes" id="UP000009168">
    <property type="component" value="Unassembled WGS sequence"/>
</dbReference>
<dbReference type="InterPro" id="IPR011989">
    <property type="entry name" value="ARM-like"/>
</dbReference>
<dbReference type="RefSeq" id="XP_001011221.1">
    <property type="nucleotide sequence ID" value="XM_001011221.3"/>
</dbReference>
<protein>
    <recommendedName>
        <fullName evidence="3">TOG domain-containing protein</fullName>
    </recommendedName>
</protein>
<dbReference type="OMA" id="EWIKYVI"/>
<reference evidence="2" key="1">
    <citation type="journal article" date="2006" name="PLoS Biol.">
        <title>Macronuclear genome sequence of the ciliate Tetrahymena thermophila, a model eukaryote.</title>
        <authorList>
            <person name="Eisen J.A."/>
            <person name="Coyne R.S."/>
            <person name="Wu M."/>
            <person name="Wu D."/>
            <person name="Thiagarajan M."/>
            <person name="Wortman J.R."/>
            <person name="Badger J.H."/>
            <person name="Ren Q."/>
            <person name="Amedeo P."/>
            <person name="Jones K.M."/>
            <person name="Tallon L.J."/>
            <person name="Delcher A.L."/>
            <person name="Salzberg S.L."/>
            <person name="Silva J.C."/>
            <person name="Haas B.J."/>
            <person name="Majoros W.H."/>
            <person name="Farzad M."/>
            <person name="Carlton J.M."/>
            <person name="Smith R.K. Jr."/>
            <person name="Garg J."/>
            <person name="Pearlman R.E."/>
            <person name="Karrer K.M."/>
            <person name="Sun L."/>
            <person name="Manning G."/>
            <person name="Elde N.C."/>
            <person name="Turkewitz A.P."/>
            <person name="Asai D.J."/>
            <person name="Wilkes D.E."/>
            <person name="Wang Y."/>
            <person name="Cai H."/>
            <person name="Collins K."/>
            <person name="Stewart B.A."/>
            <person name="Lee S.R."/>
            <person name="Wilamowska K."/>
            <person name="Weinberg Z."/>
            <person name="Ruzzo W.L."/>
            <person name="Wloga D."/>
            <person name="Gaertig J."/>
            <person name="Frankel J."/>
            <person name="Tsao C.-C."/>
            <person name="Gorovsky M.A."/>
            <person name="Keeling P.J."/>
            <person name="Waller R.F."/>
            <person name="Patron N.J."/>
            <person name="Cherry J.M."/>
            <person name="Stover N.A."/>
            <person name="Krieger C.J."/>
            <person name="del Toro C."/>
            <person name="Ryder H.F."/>
            <person name="Williamson S.C."/>
            <person name="Barbeau R.A."/>
            <person name="Hamilton E.P."/>
            <person name="Orias E."/>
        </authorList>
    </citation>
    <scope>NUCLEOTIDE SEQUENCE [LARGE SCALE GENOMIC DNA]</scope>
    <source>
        <strain evidence="2">SB210</strain>
    </source>
</reference>
<name>I7M0U8_TETTS</name>
<proteinExistence type="predicted"/>
<sequence length="333" mass="38696">MQVQDSQQLHRVQNGFQVTNCRLNAVRGSFQPSQALNTQQNSQINQQNLNNSQIQYSNSCSSQQTETSFQTSSQPKQAEVKSFEQLERIQLSNFNDLVVIKQELSNKQNWNRQFEALQIIRSILKYHPEEVNNIYEFYGDIIVSIFQSNRTLMIKSCLALLSETFNLARTYQLKDEIIQVFIKLLFQKLQNNCLKPLDEWIKYVIQCFAQNVFDYDSAYLTLIQIPAQQQSKIQIHDILEFLLEQKKNSINTLQGTTFIALIRFLSENIKMTTNKKLQSPSVKLCISLIEKIGEDSFVQLIQNSLNNEQMQNIVESIQTYIKSINTQATQQKK</sequence>
<dbReference type="SUPFAM" id="SSF48371">
    <property type="entry name" value="ARM repeat"/>
    <property type="match status" value="1"/>
</dbReference>
<dbReference type="InterPro" id="IPR016024">
    <property type="entry name" value="ARM-type_fold"/>
</dbReference>
<dbReference type="GeneID" id="7836639"/>
<dbReference type="EMBL" id="GG662793">
    <property type="protein sequence ID" value="EAR90976.1"/>
    <property type="molecule type" value="Genomic_DNA"/>
</dbReference>
<evidence type="ECO:0000313" key="2">
    <source>
        <dbReference type="Proteomes" id="UP000009168"/>
    </source>
</evidence>
<evidence type="ECO:0000313" key="1">
    <source>
        <dbReference type="EMBL" id="EAR90976.1"/>
    </source>
</evidence>
<gene>
    <name evidence="1" type="ORF">TTHERM_00145810</name>
</gene>
<accession>I7M0U8</accession>